<evidence type="ECO:0000256" key="19">
    <source>
        <dbReference type="ARBA" id="ARBA00049035"/>
    </source>
</evidence>
<evidence type="ECO:0000256" key="3">
    <source>
        <dbReference type="ARBA" id="ARBA00005150"/>
    </source>
</evidence>
<dbReference type="Pfam" id="PF08245">
    <property type="entry name" value="Mur_ligase_M"/>
    <property type="match status" value="1"/>
</dbReference>
<keyword evidence="10 21" id="KW-0547">Nucleotide-binding</keyword>
<protein>
    <recommendedName>
        <fullName evidence="7">Dihydrofolate synthase/folylpolyglutamate synthase</fullName>
        <ecNumber evidence="5">6.3.2.12</ecNumber>
        <ecNumber evidence="6">6.3.2.17</ecNumber>
    </recommendedName>
    <alternativeName>
        <fullName evidence="16">Folylpoly-gamma-glutamate synthetase-dihydrofolate synthetase</fullName>
    </alternativeName>
    <alternativeName>
        <fullName evidence="14">Folylpolyglutamate synthetase</fullName>
    </alternativeName>
    <alternativeName>
        <fullName evidence="15">Tetrahydrofolylpolyglutamate synthase</fullName>
    </alternativeName>
</protein>
<evidence type="ECO:0000259" key="23">
    <source>
        <dbReference type="Pfam" id="PF08245"/>
    </source>
</evidence>
<evidence type="ECO:0000256" key="1">
    <source>
        <dbReference type="ARBA" id="ARBA00002714"/>
    </source>
</evidence>
<feature type="domain" description="Mur ligase central" evidence="23">
    <location>
        <begin position="64"/>
        <end position="253"/>
    </location>
</feature>
<evidence type="ECO:0000256" key="15">
    <source>
        <dbReference type="ARBA" id="ARBA00030592"/>
    </source>
</evidence>
<dbReference type="Gene3D" id="3.90.190.20">
    <property type="entry name" value="Mur ligase, C-terminal domain"/>
    <property type="match status" value="1"/>
</dbReference>
<comment type="catalytic activity">
    <reaction evidence="17">
        <text>(6S)-5,6,7,8-tetrahydrofolyl-(gamma-L-Glu)(n) + L-glutamate + ATP = (6S)-5,6,7,8-tetrahydrofolyl-(gamma-L-Glu)(n+1) + ADP + phosphate + H(+)</text>
        <dbReference type="Rhea" id="RHEA:10580"/>
        <dbReference type="Rhea" id="RHEA-COMP:14738"/>
        <dbReference type="Rhea" id="RHEA-COMP:14740"/>
        <dbReference type="ChEBI" id="CHEBI:15378"/>
        <dbReference type="ChEBI" id="CHEBI:29985"/>
        <dbReference type="ChEBI" id="CHEBI:30616"/>
        <dbReference type="ChEBI" id="CHEBI:43474"/>
        <dbReference type="ChEBI" id="CHEBI:141005"/>
        <dbReference type="ChEBI" id="CHEBI:456216"/>
        <dbReference type="EC" id="6.3.2.17"/>
    </reaction>
</comment>
<evidence type="ECO:0000256" key="6">
    <source>
        <dbReference type="ARBA" id="ARBA00013025"/>
    </source>
</evidence>
<dbReference type="InterPro" id="IPR036565">
    <property type="entry name" value="Mur-like_cat_sf"/>
</dbReference>
<keyword evidence="12" id="KW-0460">Magnesium</keyword>
<evidence type="ECO:0000256" key="11">
    <source>
        <dbReference type="ARBA" id="ARBA00022840"/>
    </source>
</evidence>
<keyword evidence="8 21" id="KW-0436">Ligase</keyword>
<comment type="function">
    <text evidence="1">Functions in two distinct reactions of the de novo folate biosynthetic pathway. Catalyzes the addition of a glutamate residue to dihydropteroate (7,8-dihydropteroate or H2Pte) to form dihydrofolate (7,8-dihydrofolate monoglutamate or H2Pte-Glu). Also catalyzes successive additions of L-glutamate to tetrahydrofolate or 10-formyltetrahydrofolate or 5,10-methylenetetrahydrofolate, leading to folylpolyglutamate derivatives.</text>
</comment>
<comment type="pathway">
    <text evidence="2">Cofactor biosynthesis; tetrahydrofolate biosynthesis; 7,8-dihydrofolate from 2-amino-4-hydroxy-6-hydroxymethyl-7,8-dihydropteridine diphosphate and 4-aminobenzoate: step 2/2.</text>
</comment>
<dbReference type="STRING" id="34062.AXE82_09530"/>
<dbReference type="InterPro" id="IPR036615">
    <property type="entry name" value="Mur_ligase_C_dom_sf"/>
</dbReference>
<comment type="similarity">
    <text evidence="4 21">Belongs to the folylpolyglutamate synthase family.</text>
</comment>
<dbReference type="PANTHER" id="PTHR11136">
    <property type="entry name" value="FOLYLPOLYGLUTAMATE SYNTHASE-RELATED"/>
    <property type="match status" value="1"/>
</dbReference>
<organism evidence="24 25">
    <name type="scientific">Faucicola osloensis</name>
    <name type="common">Moraxella osloensis</name>
    <dbReference type="NCBI Taxonomy" id="34062"/>
    <lineage>
        <taxon>Bacteria</taxon>
        <taxon>Pseudomonadati</taxon>
        <taxon>Pseudomonadota</taxon>
        <taxon>Gammaproteobacteria</taxon>
        <taxon>Moraxellales</taxon>
        <taxon>Moraxellaceae</taxon>
        <taxon>Faucicola</taxon>
    </lineage>
</organism>
<dbReference type="NCBIfam" id="NF008101">
    <property type="entry name" value="PRK10846.1"/>
    <property type="match status" value="1"/>
</dbReference>
<dbReference type="InterPro" id="IPR004101">
    <property type="entry name" value="Mur_ligase_C"/>
</dbReference>
<evidence type="ECO:0000313" key="24">
    <source>
        <dbReference type="EMBL" id="ATR78262.1"/>
    </source>
</evidence>
<evidence type="ECO:0000256" key="8">
    <source>
        <dbReference type="ARBA" id="ARBA00022598"/>
    </source>
</evidence>
<evidence type="ECO:0000256" key="9">
    <source>
        <dbReference type="ARBA" id="ARBA00022723"/>
    </source>
</evidence>
<evidence type="ECO:0000256" key="18">
    <source>
        <dbReference type="ARBA" id="ARBA00047808"/>
    </source>
</evidence>
<dbReference type="GO" id="GO:0005524">
    <property type="term" value="F:ATP binding"/>
    <property type="evidence" value="ECO:0007669"/>
    <property type="project" value="UniProtKB-KW"/>
</dbReference>
<evidence type="ECO:0000256" key="13">
    <source>
        <dbReference type="ARBA" id="ARBA00022909"/>
    </source>
</evidence>
<dbReference type="GO" id="GO:0046656">
    <property type="term" value="P:folic acid biosynthetic process"/>
    <property type="evidence" value="ECO:0007669"/>
    <property type="project" value="UniProtKB-KW"/>
</dbReference>
<evidence type="ECO:0000256" key="14">
    <source>
        <dbReference type="ARBA" id="ARBA00030048"/>
    </source>
</evidence>
<dbReference type="EC" id="6.3.2.12" evidence="5"/>
<gene>
    <name evidence="24" type="ORF">NP7_02665</name>
</gene>
<name>A0A2D2LTB9_FAUOS</name>
<evidence type="ECO:0000256" key="12">
    <source>
        <dbReference type="ARBA" id="ARBA00022842"/>
    </source>
</evidence>
<dbReference type="InterPro" id="IPR013221">
    <property type="entry name" value="Mur_ligase_cen"/>
</dbReference>
<comment type="pathway">
    <text evidence="3">Cofactor biosynthesis; tetrahydrofolylpolyglutamate biosynthesis.</text>
</comment>
<evidence type="ECO:0000256" key="4">
    <source>
        <dbReference type="ARBA" id="ARBA00008276"/>
    </source>
</evidence>
<evidence type="ECO:0000256" key="21">
    <source>
        <dbReference type="PIRNR" id="PIRNR001563"/>
    </source>
</evidence>
<keyword evidence="13" id="KW-0289">Folate biosynthesis</keyword>
<dbReference type="GO" id="GO:0008841">
    <property type="term" value="F:dihydrofolate synthase activity"/>
    <property type="evidence" value="ECO:0007669"/>
    <property type="project" value="UniProtKB-EC"/>
</dbReference>
<dbReference type="PIRSF" id="PIRSF001563">
    <property type="entry name" value="Folylpolyglu_synth"/>
    <property type="match status" value="1"/>
</dbReference>
<evidence type="ECO:0000256" key="17">
    <source>
        <dbReference type="ARBA" id="ARBA00047493"/>
    </source>
</evidence>
<feature type="domain" description="Mur ligase C-terminal" evidence="22">
    <location>
        <begin position="301"/>
        <end position="435"/>
    </location>
</feature>
<accession>A0A2D2LTB9</accession>
<evidence type="ECO:0000256" key="20">
    <source>
        <dbReference type="ARBA" id="ARBA00049161"/>
    </source>
</evidence>
<dbReference type="Proteomes" id="UP000229340">
    <property type="component" value="Chromosome"/>
</dbReference>
<dbReference type="GO" id="GO:0005737">
    <property type="term" value="C:cytoplasm"/>
    <property type="evidence" value="ECO:0007669"/>
    <property type="project" value="TreeGrafter"/>
</dbReference>
<proteinExistence type="inferred from homology"/>
<evidence type="ECO:0000256" key="7">
    <source>
        <dbReference type="ARBA" id="ARBA00019357"/>
    </source>
</evidence>
<dbReference type="SUPFAM" id="SSF53244">
    <property type="entry name" value="MurD-like peptide ligases, peptide-binding domain"/>
    <property type="match status" value="1"/>
</dbReference>
<comment type="catalytic activity">
    <reaction evidence="20">
        <text>7,8-dihydropteroate + L-glutamate + ATP = 7,8-dihydrofolate + ADP + phosphate + H(+)</text>
        <dbReference type="Rhea" id="RHEA:23584"/>
        <dbReference type="ChEBI" id="CHEBI:15378"/>
        <dbReference type="ChEBI" id="CHEBI:17839"/>
        <dbReference type="ChEBI" id="CHEBI:29985"/>
        <dbReference type="ChEBI" id="CHEBI:30616"/>
        <dbReference type="ChEBI" id="CHEBI:43474"/>
        <dbReference type="ChEBI" id="CHEBI:57451"/>
        <dbReference type="ChEBI" id="CHEBI:456216"/>
        <dbReference type="EC" id="6.3.2.12"/>
    </reaction>
</comment>
<dbReference type="InterPro" id="IPR001645">
    <property type="entry name" value="Folylpolyglutamate_synth"/>
</dbReference>
<dbReference type="GO" id="GO:0046654">
    <property type="term" value="P:tetrahydrofolate biosynthetic process"/>
    <property type="evidence" value="ECO:0007669"/>
    <property type="project" value="UniProtKB-UniPathway"/>
</dbReference>
<dbReference type="GO" id="GO:0046872">
    <property type="term" value="F:metal ion binding"/>
    <property type="evidence" value="ECO:0007669"/>
    <property type="project" value="UniProtKB-KW"/>
</dbReference>
<dbReference type="Gene3D" id="3.40.1190.10">
    <property type="entry name" value="Mur-like, catalytic domain"/>
    <property type="match status" value="1"/>
</dbReference>
<dbReference type="UniPathway" id="UPA00077">
    <property type="reaction ID" value="UER00157"/>
</dbReference>
<dbReference type="EMBL" id="CP024443">
    <property type="protein sequence ID" value="ATR78262.1"/>
    <property type="molecule type" value="Genomic_DNA"/>
</dbReference>
<keyword evidence="9" id="KW-0479">Metal-binding</keyword>
<dbReference type="PANTHER" id="PTHR11136:SF0">
    <property type="entry name" value="DIHYDROFOLATE SYNTHETASE-RELATED"/>
    <property type="match status" value="1"/>
</dbReference>
<sequence>MQQSSLPAALSPSPLPPSGSSSLTEWLNYMQGIHVSAIDMGLERVMPVFQALGITQTDAFVFTVAGTNGKGSTTATIAEICQQAGYKTALYQSPHLLVFNERVRINGEMVDDQTLIDAFAKIEQARIDCGLTLSFFEMTTLAAFLIFAQNHCDVWVLEVGLGGRLDVVNVIEPNLVVITNVGIDHVEWLGDTREKIAAEKAGILRDNLTLVYGETDMPSTIPPLMAQHHAHLLQYGKDYGYRHTEAAATWQYSNSAVTLSLPMPNLSLHNTATAITALLASPLTITQDHIQAALPKVKLAGRFDSRRMSARQWVFDVAHNEHGMQFLLKQLTPYVHAYQCQHPTAKLHLVISMLADKDIEPVLAQLQQFSQTVMPIDSVHSGVISHPRASSQERLTELLPRYFNSVSIFEDLSLATQSVIDHSQDNDLILVCGSFYTISGVLTSQSLSE</sequence>
<evidence type="ECO:0000256" key="16">
    <source>
        <dbReference type="ARBA" id="ARBA00032510"/>
    </source>
</evidence>
<evidence type="ECO:0000256" key="10">
    <source>
        <dbReference type="ARBA" id="ARBA00022741"/>
    </source>
</evidence>
<evidence type="ECO:0000313" key="25">
    <source>
        <dbReference type="Proteomes" id="UP000229340"/>
    </source>
</evidence>
<dbReference type="EC" id="6.3.2.17" evidence="6"/>
<reference evidence="25" key="1">
    <citation type="submission" date="2017-11" db="EMBL/GenBank/DDBJ databases">
        <title>Complete genome sequence of Moraxella osloensis NP7 isolated from human skin.</title>
        <authorList>
            <person name="Lee K."/>
            <person name="Lim J.Y."/>
            <person name="Hwang I."/>
        </authorList>
    </citation>
    <scope>NUCLEOTIDE SEQUENCE [LARGE SCALE GENOMIC DNA]</scope>
    <source>
        <strain evidence="25">NP7</strain>
    </source>
</reference>
<evidence type="ECO:0000259" key="22">
    <source>
        <dbReference type="Pfam" id="PF02875"/>
    </source>
</evidence>
<evidence type="ECO:0000256" key="5">
    <source>
        <dbReference type="ARBA" id="ARBA00013023"/>
    </source>
</evidence>
<dbReference type="NCBIfam" id="TIGR01499">
    <property type="entry name" value="folC"/>
    <property type="match status" value="1"/>
</dbReference>
<dbReference type="AlphaFoldDB" id="A0A2D2LTB9"/>
<comment type="catalytic activity">
    <reaction evidence="18">
        <text>10-formyltetrahydrofolyl-(gamma-L-Glu)(n) + L-glutamate + ATP = 10-formyltetrahydrofolyl-(gamma-L-Glu)(n+1) + ADP + phosphate + H(+)</text>
        <dbReference type="Rhea" id="RHEA:51904"/>
        <dbReference type="Rhea" id="RHEA-COMP:13088"/>
        <dbReference type="Rhea" id="RHEA-COMP:14300"/>
        <dbReference type="ChEBI" id="CHEBI:15378"/>
        <dbReference type="ChEBI" id="CHEBI:29985"/>
        <dbReference type="ChEBI" id="CHEBI:30616"/>
        <dbReference type="ChEBI" id="CHEBI:43474"/>
        <dbReference type="ChEBI" id="CHEBI:134413"/>
        <dbReference type="ChEBI" id="CHEBI:456216"/>
        <dbReference type="EC" id="6.3.2.17"/>
    </reaction>
</comment>
<dbReference type="SUPFAM" id="SSF53623">
    <property type="entry name" value="MurD-like peptide ligases, catalytic domain"/>
    <property type="match status" value="1"/>
</dbReference>
<comment type="catalytic activity">
    <reaction evidence="19">
        <text>(6R)-5,10-methylenetetrahydrofolyl-(gamma-L-Glu)(n) + L-glutamate + ATP = (6R)-5,10-methylenetetrahydrofolyl-(gamma-L-Glu)(n+1) + ADP + phosphate + H(+)</text>
        <dbReference type="Rhea" id="RHEA:51912"/>
        <dbReference type="Rhea" id="RHEA-COMP:13257"/>
        <dbReference type="Rhea" id="RHEA-COMP:13258"/>
        <dbReference type="ChEBI" id="CHEBI:15378"/>
        <dbReference type="ChEBI" id="CHEBI:29985"/>
        <dbReference type="ChEBI" id="CHEBI:30616"/>
        <dbReference type="ChEBI" id="CHEBI:43474"/>
        <dbReference type="ChEBI" id="CHEBI:136572"/>
        <dbReference type="ChEBI" id="CHEBI:456216"/>
        <dbReference type="EC" id="6.3.2.17"/>
    </reaction>
</comment>
<keyword evidence="11 21" id="KW-0067">ATP-binding</keyword>
<dbReference type="RefSeq" id="WP_100269595.1">
    <property type="nucleotide sequence ID" value="NZ_CP024443.1"/>
</dbReference>
<dbReference type="GO" id="GO:0004326">
    <property type="term" value="F:tetrahydrofolylpolyglutamate synthase activity"/>
    <property type="evidence" value="ECO:0007669"/>
    <property type="project" value="UniProtKB-EC"/>
</dbReference>
<dbReference type="Pfam" id="PF02875">
    <property type="entry name" value="Mur_ligase_C"/>
    <property type="match status" value="1"/>
</dbReference>
<evidence type="ECO:0000256" key="2">
    <source>
        <dbReference type="ARBA" id="ARBA00004799"/>
    </source>
</evidence>